<dbReference type="SUPFAM" id="SSF52540">
    <property type="entry name" value="P-loop containing nucleoside triphosphate hydrolases"/>
    <property type="match status" value="1"/>
</dbReference>
<reference evidence="1" key="1">
    <citation type="journal article" date="2012" name="Science">
        <title>Fermentation, hydrogen, and sulfur metabolism in multiple uncultivated bacterial phyla.</title>
        <authorList>
            <person name="Wrighton K.C."/>
            <person name="Thomas B.C."/>
            <person name="Sharon I."/>
            <person name="Miller C.S."/>
            <person name="Castelle C.J."/>
            <person name="VerBerkmoes N.C."/>
            <person name="Wilkins M.J."/>
            <person name="Hettich R.L."/>
            <person name="Lipton M.S."/>
            <person name="Williams K.H."/>
            <person name="Long P.E."/>
            <person name="Banfield J.F."/>
        </authorList>
    </citation>
    <scope>NUCLEOTIDE SEQUENCE [LARGE SCALE GENOMIC DNA]</scope>
</reference>
<dbReference type="InterPro" id="IPR027417">
    <property type="entry name" value="P-loop_NTPase"/>
</dbReference>
<proteinExistence type="predicted"/>
<protein>
    <recommendedName>
        <fullName evidence="2">Adenylate kinase</fullName>
    </recommendedName>
</protein>
<comment type="caution">
    <text evidence="1">The sequence shown here is derived from an EMBL/GenBank/DDBJ whole genome shotgun (WGS) entry which is preliminary data.</text>
</comment>
<accession>K2G9Y0</accession>
<dbReference type="AlphaFoldDB" id="K2G9Y0"/>
<dbReference type="Gene3D" id="3.40.50.300">
    <property type="entry name" value="P-loop containing nucleotide triphosphate hydrolases"/>
    <property type="match status" value="1"/>
</dbReference>
<dbReference type="EMBL" id="AMFJ01000616">
    <property type="protein sequence ID" value="EKE26974.1"/>
    <property type="molecule type" value="Genomic_DNA"/>
</dbReference>
<evidence type="ECO:0008006" key="2">
    <source>
        <dbReference type="Google" id="ProtNLM"/>
    </source>
</evidence>
<organism evidence="1">
    <name type="scientific">uncultured bacterium</name>
    <name type="common">gcode 4</name>
    <dbReference type="NCBI Taxonomy" id="1234023"/>
    <lineage>
        <taxon>Bacteria</taxon>
        <taxon>environmental samples</taxon>
    </lineage>
</organism>
<evidence type="ECO:0000313" key="1">
    <source>
        <dbReference type="EMBL" id="EKE26974.1"/>
    </source>
</evidence>
<name>K2G9Y0_9BACT</name>
<sequence>MFDLIVKDYIIIFLDLNKLDAIERLSWRRIDPVTWESFWPEFIQDINPKTGNQLIIRDDDKPEAVSKRVDTFYQNTLPLLALWAAEWKKVYKIDASKTVEEVFSQIENIIESK</sequence>
<gene>
    <name evidence="1" type="ORF">ACD_4C00100G0001</name>
</gene>